<organism evidence="1 2">
    <name type="scientific">Tritrichomonas musculus</name>
    <dbReference type="NCBI Taxonomy" id="1915356"/>
    <lineage>
        <taxon>Eukaryota</taxon>
        <taxon>Metamonada</taxon>
        <taxon>Parabasalia</taxon>
        <taxon>Tritrichomonadida</taxon>
        <taxon>Tritrichomonadidae</taxon>
        <taxon>Tritrichomonas</taxon>
    </lineage>
</organism>
<name>A0ABR2JTM5_9EUKA</name>
<reference evidence="1 2" key="1">
    <citation type="submission" date="2024-04" db="EMBL/GenBank/DDBJ databases">
        <title>Tritrichomonas musculus Genome.</title>
        <authorList>
            <person name="Alves-Ferreira E."/>
            <person name="Grigg M."/>
            <person name="Lorenzi H."/>
            <person name="Galac M."/>
        </authorList>
    </citation>
    <scope>NUCLEOTIDE SEQUENCE [LARGE SCALE GENOMIC DNA]</scope>
    <source>
        <strain evidence="1 2">EAF2021</strain>
    </source>
</reference>
<evidence type="ECO:0000313" key="1">
    <source>
        <dbReference type="EMBL" id="KAK8881225.1"/>
    </source>
</evidence>
<dbReference type="EMBL" id="JAPFFF010000010">
    <property type="protein sequence ID" value="KAK8881225.1"/>
    <property type="molecule type" value="Genomic_DNA"/>
</dbReference>
<comment type="caution">
    <text evidence="1">The sequence shown here is derived from an EMBL/GenBank/DDBJ whole genome shotgun (WGS) entry which is preliminary data.</text>
</comment>
<sequence>MESTKKLENWNILISTTNAAALAILVQNKNIKLPYYSDIGDSPYEFFFSSNMSNLPEADWISSEIRRLTEIMSKGKIAVFIGNHPCFESLYNVFNLRYQKDGEDEEFFTAKISHCTDSYQIHISRKFKAIIILESDVYKSLPPPFLNCFEKFNMTYKTELVSSEISKYEKNIKSLKRKLRINNLSSAFGCYSDDLLLSIYQIKNRIDNKAISTEQLMLLSIRPSALVHASRNNRSFTSELIESSLFENANLHSSLLHLLYGYNLKPIFLEDLSTYFYNVWKKNHGIKSIIMLPSFNNIDKITGYEFIKIDSSYSFDIENRIKSEINQKKEHENPLIISILISQSKISIEVILQYEFILESIKGWCVKEKKIKKPIHTLILISMEHNIENLKINQSIEWPLLYLDTCYDYTIKTKNYNDIPLDVSQLLFNPIRTLIKGDDDESQDDESIDNGLIDVDDLFKLARQSIVPCYTEDENRLIDSAIFSKKNVFNYVIKKPIINLITKKKDEKSNCTAIEFITNDFHDFWSFKQINLLPSPPSSIIEFLSIKLIKVIGDIMSIIFELLLSGIDPRNPIDNEYIFMKRDIFYFMMERPEFANLFFLILNGDSNQVHLIDHRFTFDIKLPGQLSYYKFIWQIATNINNTEKFDKPSELREEINKRLFKLDSEADISNVEDEFNKIMDSELDSNKNSDCFPFIAAFLLNTANSVRVDYYQSRFFTEWVSIFIEILKKLYSKAKNTKKTKKFKKEKKSSERKLTMEMMLHQLTCFNELIELAHDFSIGYMFMPPLPKNGNELETFYDSLVLEDILIDIKKYQEEYPDSRHIYTEEAHLILLITYNFSITMRDKEITLVQANSLFRNEFTTLLIRHNSLNYCEDYIHSFKYEYLPFILLSSIQQFFIQFGDYLFIEEGENPFFNISARFTEEEEEGLSCIKKFVNDNYKYLKFNEGEKIEKNVLTSIISMLYLENYYQVYQGLTDQNFDDFDPFFDKEEEEEEYEDVD</sequence>
<proteinExistence type="predicted"/>
<evidence type="ECO:0000313" key="2">
    <source>
        <dbReference type="Proteomes" id="UP001470230"/>
    </source>
</evidence>
<accession>A0ABR2JTM5</accession>
<keyword evidence="2" id="KW-1185">Reference proteome</keyword>
<gene>
    <name evidence="1" type="ORF">M9Y10_003959</name>
</gene>
<protein>
    <submittedName>
        <fullName evidence="1">Uncharacterized protein</fullName>
    </submittedName>
</protein>
<dbReference type="Proteomes" id="UP001470230">
    <property type="component" value="Unassembled WGS sequence"/>
</dbReference>